<keyword evidence="6 13" id="KW-1133">Transmembrane helix</keyword>
<feature type="compositionally biased region" description="Basic and acidic residues" evidence="12">
    <location>
        <begin position="22"/>
        <end position="51"/>
    </location>
</feature>
<dbReference type="PANTHER" id="PTHR31741">
    <property type="entry name" value="OS02G0726500 PROTEIN-RELATED"/>
    <property type="match status" value="1"/>
</dbReference>
<comment type="caution">
    <text evidence="14">The sequence shown here is derived from an EMBL/GenBank/DDBJ whole genome shotgun (WGS) entry which is preliminary data.</text>
</comment>
<dbReference type="AlphaFoldDB" id="A0ABD3I267"/>
<reference evidence="14 15" key="1">
    <citation type="submission" date="2024-09" db="EMBL/GenBank/DDBJ databases">
        <title>Chromosome-scale assembly of Riccia sorocarpa.</title>
        <authorList>
            <person name="Paukszto L."/>
        </authorList>
    </citation>
    <scope>NUCLEOTIDE SEQUENCE [LARGE SCALE GENOMIC DNA]</scope>
    <source>
        <strain evidence="14">LP-2024</strain>
        <tissue evidence="14">Aerial parts of the thallus</tissue>
    </source>
</reference>
<evidence type="ECO:0000256" key="8">
    <source>
        <dbReference type="ARBA" id="ARBA00023180"/>
    </source>
</evidence>
<keyword evidence="9" id="KW-0294">Fucose metabolism</keyword>
<dbReference type="GO" id="GO:0016020">
    <property type="term" value="C:membrane"/>
    <property type="evidence" value="ECO:0007669"/>
    <property type="project" value="UniProtKB-SubCell"/>
</dbReference>
<keyword evidence="7 13" id="KW-0472">Membrane</keyword>
<comment type="similarity">
    <text evidence="2">Belongs to the glycosyltransferase GT106 family.</text>
</comment>
<name>A0ABD3I267_9MARC</name>
<accession>A0ABD3I267</accession>
<evidence type="ECO:0000313" key="14">
    <source>
        <dbReference type="EMBL" id="KAL3695704.1"/>
    </source>
</evidence>
<evidence type="ECO:0000256" key="11">
    <source>
        <dbReference type="ARBA" id="ARBA00030350"/>
    </source>
</evidence>
<keyword evidence="10" id="KW-0119">Carbohydrate metabolism</keyword>
<evidence type="ECO:0000256" key="4">
    <source>
        <dbReference type="ARBA" id="ARBA00022679"/>
    </source>
</evidence>
<keyword evidence="15" id="KW-1185">Reference proteome</keyword>
<dbReference type="InterPro" id="IPR019378">
    <property type="entry name" value="GDP-Fuc_O-FucTrfase"/>
</dbReference>
<dbReference type="EMBL" id="JBJQOH010000002">
    <property type="protein sequence ID" value="KAL3695704.1"/>
    <property type="molecule type" value="Genomic_DNA"/>
</dbReference>
<protein>
    <recommendedName>
        <fullName evidence="11">O-fucosyltransferase family protein</fullName>
    </recommendedName>
</protein>
<organism evidence="14 15">
    <name type="scientific">Riccia sorocarpa</name>
    <dbReference type="NCBI Taxonomy" id="122646"/>
    <lineage>
        <taxon>Eukaryota</taxon>
        <taxon>Viridiplantae</taxon>
        <taxon>Streptophyta</taxon>
        <taxon>Embryophyta</taxon>
        <taxon>Marchantiophyta</taxon>
        <taxon>Marchantiopsida</taxon>
        <taxon>Marchantiidae</taxon>
        <taxon>Marchantiales</taxon>
        <taxon>Ricciaceae</taxon>
        <taxon>Riccia</taxon>
    </lineage>
</organism>
<dbReference type="Pfam" id="PF10250">
    <property type="entry name" value="O-FucT"/>
    <property type="match status" value="1"/>
</dbReference>
<feature type="compositionally biased region" description="Polar residues" evidence="12">
    <location>
        <begin position="7"/>
        <end position="19"/>
    </location>
</feature>
<gene>
    <name evidence="14" type="ORF">R1sor_009780</name>
</gene>
<evidence type="ECO:0000313" key="15">
    <source>
        <dbReference type="Proteomes" id="UP001633002"/>
    </source>
</evidence>
<evidence type="ECO:0000256" key="9">
    <source>
        <dbReference type="ARBA" id="ARBA00023253"/>
    </source>
</evidence>
<evidence type="ECO:0000256" key="7">
    <source>
        <dbReference type="ARBA" id="ARBA00023136"/>
    </source>
</evidence>
<dbReference type="CDD" id="cd11299">
    <property type="entry name" value="O-FucT_plant"/>
    <property type="match status" value="1"/>
</dbReference>
<evidence type="ECO:0000256" key="3">
    <source>
        <dbReference type="ARBA" id="ARBA00022676"/>
    </source>
</evidence>
<dbReference type="InterPro" id="IPR024709">
    <property type="entry name" value="FucosylTrfase_pln"/>
</dbReference>
<evidence type="ECO:0000256" key="13">
    <source>
        <dbReference type="SAM" id="Phobius"/>
    </source>
</evidence>
<dbReference type="PANTHER" id="PTHR31741:SF4">
    <property type="entry name" value="O-FUCOSYLTRANSFERASE 28"/>
    <property type="match status" value="1"/>
</dbReference>
<keyword evidence="8" id="KW-0325">Glycoprotein</keyword>
<evidence type="ECO:0000256" key="1">
    <source>
        <dbReference type="ARBA" id="ARBA00004167"/>
    </source>
</evidence>
<evidence type="ECO:0000256" key="10">
    <source>
        <dbReference type="ARBA" id="ARBA00023277"/>
    </source>
</evidence>
<dbReference type="Proteomes" id="UP001633002">
    <property type="component" value="Unassembled WGS sequence"/>
</dbReference>
<proteinExistence type="inferred from homology"/>
<sequence>MKASPFEHTNLQSRNSCAQRSRIVEPKRGVSRKEGCRERRVEEWRRGKQDGIPDSSNHVMRSQLRKKEEEAQPGTHSIPQFASAVTSRLADVGCAVGTVESLEPPEMAPQRSGVSSLETQHALLGNRDFTQVLLSPRFSGTSSPMARRSLGPSMSAKRTHGADGLISIFRPSKEEEGNLLSPGSQRDYDHDHDHDHDHYFHPDGKRRNLIEYFLQRILGECLFRRTFGSVNMFSLKRGVRQSAFLFLSLLMITFLLLKISSAGFLGLDIVRVPVNPSQDLQTMPEHVFLRTLDNLVTTEAVVEPDYKIETPQVDKRSILQNPEANVNLWMKPDSEKYEQCIARGKNHKKPDEATNGYIMVNANGGLNQMRSGICDMVAVARLMNATLIVPSLDHSSFWADPSEFKDIFDVRHFIESLGDDVRVLEALPPSVADVTPVKKAPVSWSKASYFEKDLLPLLKEHKVLYFTHADSRLANNGIPDYVQQLRCRVNYQALKYAEPIHSLGQKLVKRIRDQSPYIALHLRYEKDMLAFTGCDHGLSSAEAQELYEMRQNVKHWKEKEIDGEERRNQGGCPSTPRETALLLKALGYPESTKIYIVAGEIYGAESMDFLKQSYPNIYTHANLATEEELDALKGYQNRLAALDYILALESDVFIYTYDGNMAKAVQGHRRFENHRKTISPDRQNLVRLVDDFESGVISWESFETQVRKLHENRIDQALWFVKPSAWDVGGRGDVERDEDWCWAEVC</sequence>
<feature type="transmembrane region" description="Helical" evidence="13">
    <location>
        <begin position="243"/>
        <end position="267"/>
    </location>
</feature>
<evidence type="ECO:0000256" key="12">
    <source>
        <dbReference type="SAM" id="MobiDB-lite"/>
    </source>
</evidence>
<keyword evidence="3" id="KW-0328">Glycosyltransferase</keyword>
<keyword evidence="4" id="KW-0808">Transferase</keyword>
<evidence type="ECO:0000256" key="2">
    <source>
        <dbReference type="ARBA" id="ARBA00007737"/>
    </source>
</evidence>
<dbReference type="GO" id="GO:0006004">
    <property type="term" value="P:fucose metabolic process"/>
    <property type="evidence" value="ECO:0007669"/>
    <property type="project" value="UniProtKB-KW"/>
</dbReference>
<dbReference type="FunFam" id="3.40.50.11350:FF:000011">
    <property type="entry name" value="O-fucosyltransferase 28"/>
    <property type="match status" value="1"/>
</dbReference>
<feature type="region of interest" description="Disordered" evidence="12">
    <location>
        <begin position="1"/>
        <end position="77"/>
    </location>
</feature>
<keyword evidence="5 13" id="KW-0812">Transmembrane</keyword>
<dbReference type="GO" id="GO:0016757">
    <property type="term" value="F:glycosyltransferase activity"/>
    <property type="evidence" value="ECO:0007669"/>
    <property type="project" value="UniProtKB-KW"/>
</dbReference>
<feature type="region of interest" description="Disordered" evidence="12">
    <location>
        <begin position="140"/>
        <end position="159"/>
    </location>
</feature>
<comment type="subcellular location">
    <subcellularLocation>
        <location evidence="1">Membrane</location>
        <topology evidence="1">Single-pass membrane protein</topology>
    </subcellularLocation>
</comment>
<evidence type="ECO:0000256" key="5">
    <source>
        <dbReference type="ARBA" id="ARBA00022692"/>
    </source>
</evidence>
<evidence type="ECO:0000256" key="6">
    <source>
        <dbReference type="ARBA" id="ARBA00022989"/>
    </source>
</evidence>